<proteinExistence type="predicted"/>
<dbReference type="AlphaFoldDB" id="J9G2I5"/>
<name>J9G2I5_9ZZZZ</name>
<comment type="caution">
    <text evidence="2">The sequence shown here is derived from an EMBL/GenBank/DDBJ whole genome shotgun (WGS) entry which is preliminary data.</text>
</comment>
<accession>J9G2I5</accession>
<protein>
    <submittedName>
        <fullName evidence="2">LtrC-like protein</fullName>
    </submittedName>
</protein>
<gene>
    <name evidence="2" type="ORF">EVA_10859</name>
</gene>
<reference evidence="2" key="1">
    <citation type="journal article" date="2012" name="PLoS ONE">
        <title>Gene sets for utilization of primary and secondary nutrition supplies in the distal gut of endangered iberian lynx.</title>
        <authorList>
            <person name="Alcaide M."/>
            <person name="Messina E."/>
            <person name="Richter M."/>
            <person name="Bargiela R."/>
            <person name="Peplies J."/>
            <person name="Huws S.A."/>
            <person name="Newbold C.J."/>
            <person name="Golyshin P.N."/>
            <person name="Simon M.A."/>
            <person name="Lopez G."/>
            <person name="Yakimov M.M."/>
            <person name="Ferrer M."/>
        </authorList>
    </citation>
    <scope>NUCLEOTIDE SEQUENCE</scope>
</reference>
<dbReference type="EMBL" id="AMCI01003118">
    <property type="protein sequence ID" value="EJX01034.1"/>
    <property type="molecule type" value="Genomic_DNA"/>
</dbReference>
<feature type="region of interest" description="Disordered" evidence="1">
    <location>
        <begin position="45"/>
        <end position="65"/>
    </location>
</feature>
<sequence length="65" mass="7746">MLCKKYGVDTQNFAIERIPAELANKEPKEIRAELSKMRNAMSEIHSRVSEELYKKKQERSKDYER</sequence>
<evidence type="ECO:0000256" key="1">
    <source>
        <dbReference type="SAM" id="MobiDB-lite"/>
    </source>
</evidence>
<evidence type="ECO:0000313" key="2">
    <source>
        <dbReference type="EMBL" id="EJX01034.1"/>
    </source>
</evidence>
<organism evidence="2">
    <name type="scientific">gut metagenome</name>
    <dbReference type="NCBI Taxonomy" id="749906"/>
    <lineage>
        <taxon>unclassified sequences</taxon>
        <taxon>metagenomes</taxon>
        <taxon>organismal metagenomes</taxon>
    </lineage>
</organism>